<evidence type="ECO:0000313" key="2">
    <source>
        <dbReference type="Proteomes" id="UP001151760"/>
    </source>
</evidence>
<dbReference type="Proteomes" id="UP001151760">
    <property type="component" value="Unassembled WGS sequence"/>
</dbReference>
<keyword evidence="2" id="KW-1185">Reference proteome</keyword>
<sequence length="102" mass="11342">MFESEKLSGSNFNDWFRSLKLVLRVDKKLYVIEQPIPPSHAAGSTHQAFVEWNIIYDAHIESMEDEKAPLVDCVFKGALGALGLLEALEMEALVDAMVVYGG</sequence>
<proteinExistence type="predicted"/>
<comment type="caution">
    <text evidence="1">The sequence shown here is derived from an EMBL/GenBank/DDBJ whole genome shotgun (WGS) entry which is preliminary data.</text>
</comment>
<organism evidence="1 2">
    <name type="scientific">Tanacetum coccineum</name>
    <dbReference type="NCBI Taxonomy" id="301880"/>
    <lineage>
        <taxon>Eukaryota</taxon>
        <taxon>Viridiplantae</taxon>
        <taxon>Streptophyta</taxon>
        <taxon>Embryophyta</taxon>
        <taxon>Tracheophyta</taxon>
        <taxon>Spermatophyta</taxon>
        <taxon>Magnoliopsida</taxon>
        <taxon>eudicotyledons</taxon>
        <taxon>Gunneridae</taxon>
        <taxon>Pentapetalae</taxon>
        <taxon>asterids</taxon>
        <taxon>campanulids</taxon>
        <taxon>Asterales</taxon>
        <taxon>Asteraceae</taxon>
        <taxon>Asteroideae</taxon>
        <taxon>Anthemideae</taxon>
        <taxon>Anthemidinae</taxon>
        <taxon>Tanacetum</taxon>
    </lineage>
</organism>
<evidence type="ECO:0000313" key="1">
    <source>
        <dbReference type="EMBL" id="GJT08740.1"/>
    </source>
</evidence>
<dbReference type="EMBL" id="BQNB010012854">
    <property type="protein sequence ID" value="GJT08740.1"/>
    <property type="molecule type" value="Genomic_DNA"/>
</dbReference>
<reference evidence="1" key="2">
    <citation type="submission" date="2022-01" db="EMBL/GenBank/DDBJ databases">
        <authorList>
            <person name="Yamashiro T."/>
            <person name="Shiraishi A."/>
            <person name="Satake H."/>
            <person name="Nakayama K."/>
        </authorList>
    </citation>
    <scope>NUCLEOTIDE SEQUENCE</scope>
</reference>
<name>A0ABQ5B1Z1_9ASTR</name>
<gene>
    <name evidence="1" type="ORF">Tco_0843202</name>
</gene>
<protein>
    <recommendedName>
        <fullName evidence="3">Retrotransposon Copia-like N-terminal domain-containing protein</fullName>
    </recommendedName>
</protein>
<accession>A0ABQ5B1Z1</accession>
<evidence type="ECO:0008006" key="3">
    <source>
        <dbReference type="Google" id="ProtNLM"/>
    </source>
</evidence>
<reference evidence="1" key="1">
    <citation type="journal article" date="2022" name="Int. J. Mol. Sci.">
        <title>Draft Genome of Tanacetum Coccineum: Genomic Comparison of Closely Related Tanacetum-Family Plants.</title>
        <authorList>
            <person name="Yamashiro T."/>
            <person name="Shiraishi A."/>
            <person name="Nakayama K."/>
            <person name="Satake H."/>
        </authorList>
    </citation>
    <scope>NUCLEOTIDE SEQUENCE</scope>
</reference>